<comment type="caution">
    <text evidence="1">The sequence shown here is derived from an EMBL/GenBank/DDBJ whole genome shotgun (WGS) entry which is preliminary data.</text>
</comment>
<dbReference type="SUPFAM" id="SSF159275">
    <property type="entry name" value="PA1994-like"/>
    <property type="match status" value="1"/>
</dbReference>
<dbReference type="Proteomes" id="UP001595932">
    <property type="component" value="Unassembled WGS sequence"/>
</dbReference>
<sequence length="182" mass="21059">MGSSRVMWENRDTFGCELLKLSMAEQAIHINSTVMTIGESGPIEMHYQLELDLKWKIKHVHMQSEGTALHLISTRQSEWIDENGKRMDALTGAIDIDISATPFTNSLPINRYDWKLGQARDFEMVYIQVPLMAVRKVRQTYILLDGKETRTFQYRSGDFQSVITVDEYGLVTNYPGLFTRRY</sequence>
<evidence type="ECO:0000313" key="1">
    <source>
        <dbReference type="EMBL" id="MFC4712943.1"/>
    </source>
</evidence>
<name>A0ABV9MCR6_9BACL</name>
<accession>A0ABV9MCR6</accession>
<protein>
    <submittedName>
        <fullName evidence="1">Glycolipid-binding domain-containing protein</fullName>
    </submittedName>
</protein>
<organism evidence="1 2">
    <name type="scientific">Planococcus dechangensis</name>
    <dbReference type="NCBI Taxonomy" id="1176255"/>
    <lineage>
        <taxon>Bacteria</taxon>
        <taxon>Bacillati</taxon>
        <taxon>Bacillota</taxon>
        <taxon>Bacilli</taxon>
        <taxon>Bacillales</taxon>
        <taxon>Caryophanaceae</taxon>
        <taxon>Planococcus</taxon>
    </lineage>
</organism>
<dbReference type="EMBL" id="JBHSGL010000005">
    <property type="protein sequence ID" value="MFC4712943.1"/>
    <property type="molecule type" value="Genomic_DNA"/>
</dbReference>
<dbReference type="RefSeq" id="WP_377278470.1">
    <property type="nucleotide sequence ID" value="NZ_JBHSGL010000005.1"/>
</dbReference>
<gene>
    <name evidence="1" type="ORF">ACFO5U_08735</name>
</gene>
<proteinExistence type="predicted"/>
<dbReference type="InterPro" id="IPR009467">
    <property type="entry name" value="Glycolipid-bd_prot_put"/>
</dbReference>
<reference evidence="2" key="1">
    <citation type="journal article" date="2019" name="Int. J. Syst. Evol. Microbiol.">
        <title>The Global Catalogue of Microorganisms (GCM) 10K type strain sequencing project: providing services to taxonomists for standard genome sequencing and annotation.</title>
        <authorList>
            <consortium name="The Broad Institute Genomics Platform"/>
            <consortium name="The Broad Institute Genome Sequencing Center for Infectious Disease"/>
            <person name="Wu L."/>
            <person name="Ma J."/>
        </authorList>
    </citation>
    <scope>NUCLEOTIDE SEQUENCE [LARGE SCALE GENOMIC DNA]</scope>
    <source>
        <strain evidence="2">CGMCC 1.12151</strain>
    </source>
</reference>
<dbReference type="Pfam" id="PF06475">
    <property type="entry name" value="Glycolipid_bind"/>
    <property type="match status" value="1"/>
</dbReference>
<keyword evidence="2" id="KW-1185">Reference proteome</keyword>
<evidence type="ECO:0000313" key="2">
    <source>
        <dbReference type="Proteomes" id="UP001595932"/>
    </source>
</evidence>